<dbReference type="EMBL" id="ML004507">
    <property type="protein sequence ID" value="RKP29139.1"/>
    <property type="molecule type" value="Genomic_DNA"/>
</dbReference>
<protein>
    <recommendedName>
        <fullName evidence="2">Hap4 transcription factor heteromerisation domain-containing protein</fullName>
    </recommendedName>
</protein>
<sequence length="301" mass="33863">MPFSSDRPVQPKLTITTSKNWVLPPRTKNIRDTKAALDKRKQKPASLDVPTGAKYKQLPHAPHAPRPAKTTYSGATLVALAFSNPTASPLTHVNLDSPDDLLMEMCTVERENYHLKTKLLLLIHDYKILKAQVMQPAVTDLYETASTARKRMFGEMGDPMSELITDLNGLSHASPAAAPEETTPLENNLFDYVKLEESSKDAFGQDLLEEELDDDANSEYLSPLMLPSSETDEHLLMSTLTRSTTLRLYDLVAYSKDHYAFLKSMSVIEDHYNQVADFLEENLLSNDVTYYVEMSHTVRLL</sequence>
<dbReference type="GO" id="GO:0005634">
    <property type="term" value="C:nucleus"/>
    <property type="evidence" value="ECO:0007669"/>
    <property type="project" value="InterPro"/>
</dbReference>
<dbReference type="InterPro" id="IPR018287">
    <property type="entry name" value="Hap4_TF_heteromerisation"/>
</dbReference>
<reference evidence="4" key="1">
    <citation type="journal article" date="2018" name="Nat. Microbiol.">
        <title>Leveraging single-cell genomics to expand the fungal tree of life.</title>
        <authorList>
            <person name="Ahrendt S.R."/>
            <person name="Quandt C.A."/>
            <person name="Ciobanu D."/>
            <person name="Clum A."/>
            <person name="Salamov A."/>
            <person name="Andreopoulos B."/>
            <person name="Cheng J.F."/>
            <person name="Woyke T."/>
            <person name="Pelin A."/>
            <person name="Henrissat B."/>
            <person name="Reynolds N.K."/>
            <person name="Benny G.L."/>
            <person name="Smith M.E."/>
            <person name="James T.Y."/>
            <person name="Grigoriev I.V."/>
        </authorList>
    </citation>
    <scope>NUCLEOTIDE SEQUENCE [LARGE SCALE GENOMIC DNA]</scope>
    <source>
        <strain evidence="4">Baker2002</strain>
    </source>
</reference>
<evidence type="ECO:0000259" key="2">
    <source>
        <dbReference type="Pfam" id="PF10297"/>
    </source>
</evidence>
<evidence type="ECO:0000313" key="4">
    <source>
        <dbReference type="Proteomes" id="UP000268321"/>
    </source>
</evidence>
<organism evidence="3 4">
    <name type="scientific">Metschnikowia bicuspidata</name>
    <dbReference type="NCBI Taxonomy" id="27322"/>
    <lineage>
        <taxon>Eukaryota</taxon>
        <taxon>Fungi</taxon>
        <taxon>Dikarya</taxon>
        <taxon>Ascomycota</taxon>
        <taxon>Saccharomycotina</taxon>
        <taxon>Pichiomycetes</taxon>
        <taxon>Metschnikowiaceae</taxon>
        <taxon>Metschnikowia</taxon>
    </lineage>
</organism>
<dbReference type="Pfam" id="PF10297">
    <property type="entry name" value="Hap4_Hap_bind"/>
    <property type="match status" value="1"/>
</dbReference>
<evidence type="ECO:0000313" key="3">
    <source>
        <dbReference type="EMBL" id="RKP29139.1"/>
    </source>
</evidence>
<accession>A0A4V1J2N1</accession>
<dbReference type="Proteomes" id="UP000268321">
    <property type="component" value="Unassembled WGS sequence"/>
</dbReference>
<proteinExistence type="predicted"/>
<keyword evidence="4" id="KW-1185">Reference proteome</keyword>
<gene>
    <name evidence="3" type="ORF">METBISCDRAFT_28486</name>
</gene>
<keyword evidence="1" id="KW-0539">Nucleus</keyword>
<evidence type="ECO:0000256" key="1">
    <source>
        <dbReference type="ARBA" id="ARBA00023242"/>
    </source>
</evidence>
<dbReference type="GO" id="GO:0006355">
    <property type="term" value="P:regulation of DNA-templated transcription"/>
    <property type="evidence" value="ECO:0007669"/>
    <property type="project" value="InterPro"/>
</dbReference>
<name>A0A4V1J2N1_9ASCO</name>
<feature type="domain" description="Hap4 transcription factor heteromerisation" evidence="2">
    <location>
        <begin position="17"/>
        <end position="29"/>
    </location>
</feature>
<dbReference type="AlphaFoldDB" id="A0A4V1J2N1"/>
<dbReference type="OrthoDB" id="5374328at2759"/>